<keyword evidence="9" id="KW-0325">Glycoprotein</keyword>
<keyword evidence="13" id="KW-1185">Reference proteome</keyword>
<evidence type="ECO:0000256" key="6">
    <source>
        <dbReference type="ARBA" id="ARBA00022729"/>
    </source>
</evidence>
<keyword evidence="5" id="KW-0964">Secreted</keyword>
<proteinExistence type="inferred from homology"/>
<comment type="similarity">
    <text evidence="2">Belongs to the calycin superfamily. Lipocalin family.</text>
</comment>
<dbReference type="PANTHER" id="PTHR10612:SF34">
    <property type="entry name" value="APOLIPOPROTEIN D"/>
    <property type="match status" value="1"/>
</dbReference>
<keyword evidence="7" id="KW-0446">Lipid-binding</keyword>
<dbReference type="PRINTS" id="PR01219">
    <property type="entry name" value="APOLIPOPROTD"/>
</dbReference>
<evidence type="ECO:0000256" key="2">
    <source>
        <dbReference type="ARBA" id="ARBA00006889"/>
    </source>
</evidence>
<feature type="non-terminal residue" evidence="12">
    <location>
        <position position="1"/>
    </location>
</feature>
<name>A0AA88LFH5_ARTSF</name>
<dbReference type="InterPro" id="IPR002969">
    <property type="entry name" value="ApolipopD"/>
</dbReference>
<dbReference type="GO" id="GO:0042246">
    <property type="term" value="P:tissue regeneration"/>
    <property type="evidence" value="ECO:0007669"/>
    <property type="project" value="InterPro"/>
</dbReference>
<evidence type="ECO:0000256" key="10">
    <source>
        <dbReference type="ARBA" id="ARBA00023283"/>
    </source>
</evidence>
<dbReference type="Pfam" id="PF08212">
    <property type="entry name" value="Lipocalin_2"/>
    <property type="match status" value="1"/>
</dbReference>
<dbReference type="SUPFAM" id="SSF50814">
    <property type="entry name" value="Lipocalins"/>
    <property type="match status" value="1"/>
</dbReference>
<evidence type="ECO:0000259" key="11">
    <source>
        <dbReference type="Pfam" id="PF08212"/>
    </source>
</evidence>
<accession>A0AA88LFH5</accession>
<dbReference type="EMBL" id="JAVRJZ010000008">
    <property type="protein sequence ID" value="KAK2719640.1"/>
    <property type="molecule type" value="Genomic_DNA"/>
</dbReference>
<evidence type="ECO:0000256" key="1">
    <source>
        <dbReference type="ARBA" id="ARBA00004613"/>
    </source>
</evidence>
<dbReference type="AlphaFoldDB" id="A0AA88LFH5"/>
<evidence type="ECO:0000256" key="4">
    <source>
        <dbReference type="ARBA" id="ARBA00022448"/>
    </source>
</evidence>
<dbReference type="GO" id="GO:0006629">
    <property type="term" value="P:lipid metabolic process"/>
    <property type="evidence" value="ECO:0007669"/>
    <property type="project" value="TreeGrafter"/>
</dbReference>
<dbReference type="InterPro" id="IPR000566">
    <property type="entry name" value="Lipocln_cytosolic_FA-bd_dom"/>
</dbReference>
<reference evidence="12" key="1">
    <citation type="submission" date="2023-07" db="EMBL/GenBank/DDBJ databases">
        <title>Chromosome-level genome assembly of Artemia franciscana.</title>
        <authorList>
            <person name="Jo E."/>
        </authorList>
    </citation>
    <scope>NUCLEOTIDE SEQUENCE</scope>
    <source>
        <tissue evidence="12">Whole body</tissue>
    </source>
</reference>
<keyword evidence="4" id="KW-0813">Transport</keyword>
<keyword evidence="6" id="KW-0732">Signal</keyword>
<organism evidence="12 13">
    <name type="scientific">Artemia franciscana</name>
    <name type="common">Brine shrimp</name>
    <name type="synonym">Artemia sanfranciscana</name>
    <dbReference type="NCBI Taxonomy" id="6661"/>
    <lineage>
        <taxon>Eukaryota</taxon>
        <taxon>Metazoa</taxon>
        <taxon>Ecdysozoa</taxon>
        <taxon>Arthropoda</taxon>
        <taxon>Crustacea</taxon>
        <taxon>Branchiopoda</taxon>
        <taxon>Anostraca</taxon>
        <taxon>Artemiidae</taxon>
        <taxon>Artemia</taxon>
    </lineage>
</organism>
<feature type="domain" description="Lipocalin/cytosolic fatty-acid binding" evidence="11">
    <location>
        <begin position="54"/>
        <end position="201"/>
    </location>
</feature>
<dbReference type="GO" id="GO:0000302">
    <property type="term" value="P:response to reactive oxygen species"/>
    <property type="evidence" value="ECO:0007669"/>
    <property type="project" value="TreeGrafter"/>
</dbReference>
<evidence type="ECO:0000256" key="7">
    <source>
        <dbReference type="ARBA" id="ARBA00023121"/>
    </source>
</evidence>
<dbReference type="GO" id="GO:0008289">
    <property type="term" value="F:lipid binding"/>
    <property type="evidence" value="ECO:0007669"/>
    <property type="project" value="UniProtKB-KW"/>
</dbReference>
<gene>
    <name evidence="12" type="ORF">QYM36_005203</name>
</gene>
<evidence type="ECO:0000256" key="9">
    <source>
        <dbReference type="ARBA" id="ARBA00023180"/>
    </source>
</evidence>
<dbReference type="GO" id="GO:0005737">
    <property type="term" value="C:cytoplasm"/>
    <property type="evidence" value="ECO:0007669"/>
    <property type="project" value="TreeGrafter"/>
</dbReference>
<dbReference type="PANTHER" id="PTHR10612">
    <property type="entry name" value="APOLIPOPROTEIN D"/>
    <property type="match status" value="1"/>
</dbReference>
<evidence type="ECO:0000256" key="8">
    <source>
        <dbReference type="ARBA" id="ARBA00023157"/>
    </source>
</evidence>
<dbReference type="Proteomes" id="UP001187531">
    <property type="component" value="Unassembled WGS sequence"/>
</dbReference>
<dbReference type="InterPro" id="IPR012674">
    <property type="entry name" value="Calycin"/>
</dbReference>
<protein>
    <recommendedName>
        <fullName evidence="3">Apolipoprotein D</fullName>
    </recommendedName>
</protein>
<comment type="caution">
    <text evidence="12">The sequence shown here is derived from an EMBL/GenBank/DDBJ whole genome shotgun (WGS) entry which is preliminary data.</text>
</comment>
<comment type="subcellular location">
    <subcellularLocation>
        <location evidence="1">Secreted</location>
    </subcellularLocation>
</comment>
<sequence>FTYPTRTRRVCFGSILKMVVKPLIWALSFCFSSVFCQVSFWGKCPDVSTKSDFNATQYLGDWFEYARYFAFFQQGQKCTKAQYTGISDGLIGVKNTATYRISNKATFIEGVATIKDSTQPAKLTVSFLIGGVILTSSPYWVLETDYTTFSVVWSCSNMPFFNKQILWILTRARNPSQSIVDVAYEAIDARGLNRDKLGFTDQTNCSL</sequence>
<dbReference type="GO" id="GO:0006869">
    <property type="term" value="P:lipid transport"/>
    <property type="evidence" value="ECO:0007669"/>
    <property type="project" value="InterPro"/>
</dbReference>
<dbReference type="InterPro" id="IPR022271">
    <property type="entry name" value="Lipocalin_ApoD"/>
</dbReference>
<dbReference type="PIRSF" id="PIRSF036893">
    <property type="entry name" value="Lipocalin_ApoD"/>
    <property type="match status" value="1"/>
</dbReference>
<keyword evidence="10" id="KW-0873">Pyrrolidone carboxylic acid</keyword>
<dbReference type="FunFam" id="2.40.128.20:FF:000003">
    <property type="entry name" value="Apolipoprotein D"/>
    <property type="match status" value="1"/>
</dbReference>
<keyword evidence="8" id="KW-1015">Disulfide bond</keyword>
<dbReference type="Gene3D" id="2.40.128.20">
    <property type="match status" value="1"/>
</dbReference>
<dbReference type="GO" id="GO:0005576">
    <property type="term" value="C:extracellular region"/>
    <property type="evidence" value="ECO:0007669"/>
    <property type="project" value="UniProtKB-SubCell"/>
</dbReference>
<evidence type="ECO:0000313" key="12">
    <source>
        <dbReference type="EMBL" id="KAK2719640.1"/>
    </source>
</evidence>
<dbReference type="GO" id="GO:0007420">
    <property type="term" value="P:brain development"/>
    <property type="evidence" value="ECO:0007669"/>
    <property type="project" value="InterPro"/>
</dbReference>
<dbReference type="CDD" id="cd19437">
    <property type="entry name" value="lipocalin_apoD-like"/>
    <property type="match status" value="1"/>
</dbReference>
<evidence type="ECO:0000313" key="13">
    <source>
        <dbReference type="Proteomes" id="UP001187531"/>
    </source>
</evidence>
<evidence type="ECO:0000256" key="3">
    <source>
        <dbReference type="ARBA" id="ARBA00019890"/>
    </source>
</evidence>
<evidence type="ECO:0000256" key="5">
    <source>
        <dbReference type="ARBA" id="ARBA00022525"/>
    </source>
</evidence>